<dbReference type="InterPro" id="IPR057456">
    <property type="entry name" value="Znf_C17orf113"/>
</dbReference>
<protein>
    <recommendedName>
        <fullName evidence="1">C17orf113 probable zinc finger domain-containing protein</fullName>
    </recommendedName>
</protein>
<dbReference type="Proteomes" id="UP000005408">
    <property type="component" value="Unassembled WGS sequence"/>
</dbReference>
<keyword evidence="3" id="KW-1185">Reference proteome</keyword>
<evidence type="ECO:0000313" key="2">
    <source>
        <dbReference type="EnsemblMetazoa" id="G30824.1:cds"/>
    </source>
</evidence>
<dbReference type="AlphaFoldDB" id="A0A8W8M1Z1"/>
<organism evidence="2 3">
    <name type="scientific">Magallana gigas</name>
    <name type="common">Pacific oyster</name>
    <name type="synonym">Crassostrea gigas</name>
    <dbReference type="NCBI Taxonomy" id="29159"/>
    <lineage>
        <taxon>Eukaryota</taxon>
        <taxon>Metazoa</taxon>
        <taxon>Spiralia</taxon>
        <taxon>Lophotrochozoa</taxon>
        <taxon>Mollusca</taxon>
        <taxon>Bivalvia</taxon>
        <taxon>Autobranchia</taxon>
        <taxon>Pteriomorphia</taxon>
        <taxon>Ostreida</taxon>
        <taxon>Ostreoidea</taxon>
        <taxon>Ostreidae</taxon>
        <taxon>Magallana</taxon>
    </lineage>
</organism>
<dbReference type="InterPro" id="IPR012337">
    <property type="entry name" value="RNaseH-like_sf"/>
</dbReference>
<reference evidence="2" key="1">
    <citation type="submission" date="2022-08" db="UniProtKB">
        <authorList>
            <consortium name="EnsemblMetazoa"/>
        </authorList>
    </citation>
    <scope>IDENTIFICATION</scope>
    <source>
        <strain evidence="2">05x7-T-G4-1.051#20</strain>
    </source>
</reference>
<proteinExistence type="predicted"/>
<dbReference type="PANTHER" id="PTHR46880">
    <property type="entry name" value="RAS-ASSOCIATING DOMAIN-CONTAINING PROTEIN"/>
    <property type="match status" value="1"/>
</dbReference>
<evidence type="ECO:0000313" key="3">
    <source>
        <dbReference type="Proteomes" id="UP000005408"/>
    </source>
</evidence>
<name>A0A8W8M1Z1_MAGGI</name>
<evidence type="ECO:0000259" key="1">
    <source>
        <dbReference type="Pfam" id="PF25431"/>
    </source>
</evidence>
<dbReference type="Pfam" id="PF25431">
    <property type="entry name" value="zf-C17orf113"/>
    <property type="match status" value="1"/>
</dbReference>
<dbReference type="EnsemblMetazoa" id="G30824.1">
    <property type="protein sequence ID" value="G30824.1:cds"/>
    <property type="gene ID" value="G30824"/>
</dbReference>
<dbReference type="PANTHER" id="PTHR46880:SF5">
    <property type="entry name" value="DUF4371 DOMAIN-CONTAINING PROTEIN"/>
    <property type="match status" value="1"/>
</dbReference>
<sequence>MGKRKLVASDPCQSKIQKLSMFGFSSNSGSEHSTPPAQASNSVKIVKPSTPKRKFNISWKFNRNWLRYDSKLGLMFCDLCISANVQNVFTEGCSIMKKENVDKHEKGTGDNSHSAALCKSQSAENMEVVRQNALSKSKSAIISALRNTHFAASNDLPNSMVPRLNNLCISQLKDLRVDSHTTYESNSSVQEFQQSLSDVVLDRLLDRARASSVFSVMLDESTDVSVHQNLIVYVRFLEQIGGREVPRVEFLGIRQLSVANAEAITSELLGMLRDMGLDLSRLGGVSTDEASVMVGCKSGVVTRLRELCPGILATHCIAHRLALSCGEAADKVTYLVKFQAVLNDLYKYFERSPKNMARLEKVQGILEDSRSTRLKQVSNTRWLSFEGSVQAVVNIFQSVVAVILEDNSAKSLALHKPISCYKFLYVAHFLADALKPLAMLSKSYQKSELDFTEVNCLLHSTVQVLDKLISYPGCNLSAFLQHAPTEPLLLVDIVAKRS</sequence>
<feature type="domain" description="C17orf113 probable zinc finger" evidence="1">
    <location>
        <begin position="64"/>
        <end position="121"/>
    </location>
</feature>
<dbReference type="SUPFAM" id="SSF53098">
    <property type="entry name" value="Ribonuclease H-like"/>
    <property type="match status" value="1"/>
</dbReference>
<accession>A0A8W8M1Z1</accession>